<dbReference type="Gene3D" id="3.40.1360.10">
    <property type="match status" value="1"/>
</dbReference>
<comment type="caution">
    <text evidence="2">The sequence shown here is derived from an EMBL/GenBank/DDBJ whole genome shotgun (WGS) entry which is preliminary data.</text>
</comment>
<protein>
    <submittedName>
        <fullName evidence="2">Toprim domain-containing protein</fullName>
    </submittedName>
</protein>
<sequence>MKAAELAAMLARDAEGVAKILLPNGKREGAEWRAGSLDGEAGKSLGVHLTGQKAGVFCDFATGEGGDLLDLWAAVRGVGIGEACNQVRDYLGVRDARVDNPKPSYSRPNRDGVKGLNHSHLLWLTDERGLSADSVRAYRLASKGVDVVFPSLVDGELVAAKYRRVPDKTFRVDANCEPVLFGWQAIPAAARSVLIVEGELDAVAAHTLGQPALSVPFGGGTGDKQAKWIAAEYDRLAPFDRIYLALDTDGPGQEATAEIVKRLGRERCYVLELPHKDINACLLAGMKTGELAELVRHAKTMDPEALRQASEFGEELISAFADKPGQERGIRLPWDKCGNDVILRAGEVSLWLGVNGHGKSQGMGQVTLGALVREFNCCVASMEFKPVNWLKRMVRQATATEQPAPAYIRHVAAWFHDKLWVFDATGTAKADQILEVFAYAARRYGVYFFLIDNLAKCGFAEDDYNGQKNFVDRLTDFAKAYGVHVALVHHMRKGESEDKPGGKLDAKGSGGITDMVDTCAVWWRNKPKEKSLKAARMKGLEPDQEIAAKPDALLLFDKQRNGECEPTYGLWFDQASLQFLGGEDHRPYRFIAFRQLEAA</sequence>
<dbReference type="SUPFAM" id="SSF52540">
    <property type="entry name" value="P-loop containing nucleoside triphosphate hydrolases"/>
    <property type="match status" value="1"/>
</dbReference>
<dbReference type="InterPro" id="IPR027032">
    <property type="entry name" value="Twinkle-like"/>
</dbReference>
<reference evidence="3" key="1">
    <citation type="journal article" date="2019" name="Int. J. Syst. Evol. Microbiol.">
        <title>The Global Catalogue of Microorganisms (GCM) 10K type strain sequencing project: providing services to taxonomists for standard genome sequencing and annotation.</title>
        <authorList>
            <consortium name="The Broad Institute Genomics Platform"/>
            <consortium name="The Broad Institute Genome Sequencing Center for Infectious Disease"/>
            <person name="Wu L."/>
            <person name="Ma J."/>
        </authorList>
    </citation>
    <scope>NUCLEOTIDE SEQUENCE [LARGE SCALE GENOMIC DNA]</scope>
    <source>
        <strain evidence="3">JCM 19212</strain>
    </source>
</reference>
<dbReference type="PANTHER" id="PTHR12873">
    <property type="entry name" value="T7-LIKE MITOCHONDRIAL DNA HELICASE"/>
    <property type="match status" value="1"/>
</dbReference>
<dbReference type="Gene3D" id="3.40.50.300">
    <property type="entry name" value="P-loop containing nucleotide triphosphate hydrolases"/>
    <property type="match status" value="1"/>
</dbReference>
<dbReference type="RefSeq" id="WP_158985704.1">
    <property type="nucleotide sequence ID" value="NZ_BAABKY010000002.1"/>
</dbReference>
<dbReference type="Pfam" id="PF13155">
    <property type="entry name" value="Toprim_2"/>
    <property type="match status" value="1"/>
</dbReference>
<keyword evidence="3" id="KW-1185">Reference proteome</keyword>
<dbReference type="Proteomes" id="UP001501083">
    <property type="component" value="Unassembled WGS sequence"/>
</dbReference>
<dbReference type="InterPro" id="IPR007694">
    <property type="entry name" value="DNA_helicase_DnaB-like_C"/>
</dbReference>
<dbReference type="PANTHER" id="PTHR12873:SF0">
    <property type="entry name" value="TWINKLE MTDNA HELICASE"/>
    <property type="match status" value="1"/>
</dbReference>
<dbReference type="InterPro" id="IPR027417">
    <property type="entry name" value="P-loop_NTPase"/>
</dbReference>
<dbReference type="InterPro" id="IPR034154">
    <property type="entry name" value="TOPRIM_DnaG/twinkle"/>
</dbReference>
<dbReference type="PROSITE" id="PS51199">
    <property type="entry name" value="SF4_HELICASE"/>
    <property type="match status" value="1"/>
</dbReference>
<feature type="domain" description="SF4 helicase" evidence="1">
    <location>
        <begin position="323"/>
        <end position="586"/>
    </location>
</feature>
<accession>A0ABP9LGC1</accession>
<dbReference type="EMBL" id="BAABKY010000002">
    <property type="protein sequence ID" value="GAA5075613.1"/>
    <property type="molecule type" value="Genomic_DNA"/>
</dbReference>
<evidence type="ECO:0000259" key="1">
    <source>
        <dbReference type="PROSITE" id="PS51199"/>
    </source>
</evidence>
<evidence type="ECO:0000313" key="3">
    <source>
        <dbReference type="Proteomes" id="UP001501083"/>
    </source>
</evidence>
<evidence type="ECO:0000313" key="2">
    <source>
        <dbReference type="EMBL" id="GAA5075613.1"/>
    </source>
</evidence>
<gene>
    <name evidence="2" type="ORF">GCM10025759_19310</name>
</gene>
<name>A0ABP9LGC1_9GAMM</name>
<dbReference type="Pfam" id="PF13481">
    <property type="entry name" value="AAA_25"/>
    <property type="match status" value="1"/>
</dbReference>
<organism evidence="2 3">
    <name type="scientific">Lysobacter panacisoli</name>
    <dbReference type="NCBI Taxonomy" id="1255263"/>
    <lineage>
        <taxon>Bacteria</taxon>
        <taxon>Pseudomonadati</taxon>
        <taxon>Pseudomonadota</taxon>
        <taxon>Gammaproteobacteria</taxon>
        <taxon>Lysobacterales</taxon>
        <taxon>Lysobacteraceae</taxon>
        <taxon>Lysobacter</taxon>
    </lineage>
</organism>
<dbReference type="CDD" id="cd01029">
    <property type="entry name" value="TOPRIM_primases"/>
    <property type="match status" value="1"/>
</dbReference>
<dbReference type="SUPFAM" id="SSF56731">
    <property type="entry name" value="DNA primase core"/>
    <property type="match status" value="1"/>
</dbReference>
<proteinExistence type="predicted"/>